<feature type="transmembrane region" description="Helical" evidence="6">
    <location>
        <begin position="432"/>
        <end position="448"/>
    </location>
</feature>
<dbReference type="Gene3D" id="1.10.4160.10">
    <property type="entry name" value="Hydantoin permease"/>
    <property type="match status" value="1"/>
</dbReference>
<feature type="transmembrane region" description="Helical" evidence="6">
    <location>
        <begin position="304"/>
        <end position="331"/>
    </location>
</feature>
<keyword evidence="3 6" id="KW-0812">Transmembrane</keyword>
<dbReference type="InterPro" id="IPR001248">
    <property type="entry name" value="Pur-cyt_permease"/>
</dbReference>
<dbReference type="PANTHER" id="PTHR30618:SF0">
    <property type="entry name" value="PURINE-URACIL PERMEASE NCS1"/>
    <property type="match status" value="1"/>
</dbReference>
<keyword evidence="8" id="KW-1185">Reference proteome</keyword>
<comment type="subcellular location">
    <subcellularLocation>
        <location evidence="1">Membrane</location>
        <topology evidence="1">Multi-pass membrane protein</topology>
    </subcellularLocation>
</comment>
<evidence type="ECO:0000256" key="6">
    <source>
        <dbReference type="SAM" id="Phobius"/>
    </source>
</evidence>
<feature type="transmembrane region" description="Helical" evidence="6">
    <location>
        <begin position="260"/>
        <end position="284"/>
    </location>
</feature>
<dbReference type="CDD" id="cd10323">
    <property type="entry name" value="SLC-NCS1sbd"/>
    <property type="match status" value="1"/>
</dbReference>
<comment type="similarity">
    <text evidence="2">Belongs to the purine-cytosine permease (2.A.39) family.</text>
</comment>
<feature type="transmembrane region" description="Helical" evidence="6">
    <location>
        <begin position="366"/>
        <end position="388"/>
    </location>
</feature>
<evidence type="ECO:0000256" key="1">
    <source>
        <dbReference type="ARBA" id="ARBA00004141"/>
    </source>
</evidence>
<evidence type="ECO:0000313" key="7">
    <source>
        <dbReference type="EMBL" id="RUM98113.1"/>
    </source>
</evidence>
<sequence length="503" mass="54707">MEEKVTIASQTLSTEAERSALIEESILPTNLSQRPISMLGYAWIWVGIAVIIATYSLGATGVEGGISLALVIFTIFLANVGIGLFMLLTADIGTEHGLPFAVYLRAPFGIHGTHLPAVSRGLVASMWFGIQTYLGALALNGIGSHFLGFDNWFAWYVVFGVIQVVNTAYGIKAIEKLAALAAPCIIAISVWMYFTLEGIAQTKGLNIWNFHATGQMSLLVLFIANLGFWSTMAIDIPNLTRFVKTEAGSKTFLKRNKSIFAAQLLALPVTQAMIAGIGGVSYIATGNWNPIEVIQTESQGFALVMLLVLVVLAQWSTNTAANLIPSALTLVNLSPRYVNYKTGVALAGIIGTLCFPWEILDNLFVFLGYYGAFLSAIGGIMTADYYLIRRRRVNVPDLYSMTGQFRYSGGINWAGMIAWLVAGGIAAYYSDYAFLIGFPLGLVLYYVLMKTMVLPSNPQEEIESGYCDRFLATSVGKSWVYSGDGSFQRLSVSELSSAEREDL</sequence>
<keyword evidence="5 6" id="KW-0472">Membrane</keyword>
<feature type="transmembrane region" description="Helical" evidence="6">
    <location>
        <begin position="409"/>
        <end position="426"/>
    </location>
</feature>
<gene>
    <name evidence="7" type="ORF">EET67_08335</name>
</gene>
<evidence type="ECO:0000256" key="5">
    <source>
        <dbReference type="ARBA" id="ARBA00023136"/>
    </source>
</evidence>
<dbReference type="GO" id="GO:0005886">
    <property type="term" value="C:plasma membrane"/>
    <property type="evidence" value="ECO:0007669"/>
    <property type="project" value="TreeGrafter"/>
</dbReference>
<feature type="transmembrane region" description="Helical" evidence="6">
    <location>
        <begin position="216"/>
        <end position="239"/>
    </location>
</feature>
<organism evidence="7 8">
    <name type="scientific">Borborobacter arsenicus</name>
    <dbReference type="NCBI Taxonomy" id="1851146"/>
    <lineage>
        <taxon>Bacteria</taxon>
        <taxon>Pseudomonadati</taxon>
        <taxon>Pseudomonadota</taxon>
        <taxon>Alphaproteobacteria</taxon>
        <taxon>Hyphomicrobiales</taxon>
        <taxon>Phyllobacteriaceae</taxon>
        <taxon>Borborobacter</taxon>
    </lineage>
</organism>
<dbReference type="InterPro" id="IPR045225">
    <property type="entry name" value="Uracil/uridine/allantoin_perm"/>
</dbReference>
<feature type="transmembrane region" description="Helical" evidence="6">
    <location>
        <begin position="126"/>
        <end position="147"/>
    </location>
</feature>
<reference evidence="7 8" key="1">
    <citation type="submission" date="2018-11" db="EMBL/GenBank/DDBJ databases">
        <title>Pseudaminobacter arsenicus sp. nov., an arsenic-resistant bacterium isolated from arsenic-rich aquifers.</title>
        <authorList>
            <person name="Mu Y."/>
        </authorList>
    </citation>
    <scope>NUCLEOTIDE SEQUENCE [LARGE SCALE GENOMIC DNA]</scope>
    <source>
        <strain evidence="7 8">CB3</strain>
    </source>
</reference>
<evidence type="ECO:0000256" key="2">
    <source>
        <dbReference type="ARBA" id="ARBA00008974"/>
    </source>
</evidence>
<dbReference type="OrthoDB" id="9780088at2"/>
<feature type="transmembrane region" description="Helical" evidence="6">
    <location>
        <begin position="38"/>
        <end position="58"/>
    </location>
</feature>
<protein>
    <submittedName>
        <fullName evidence="7">Nitrate reductase</fullName>
    </submittedName>
</protein>
<dbReference type="GO" id="GO:0015205">
    <property type="term" value="F:nucleobase transmembrane transporter activity"/>
    <property type="evidence" value="ECO:0007669"/>
    <property type="project" value="TreeGrafter"/>
</dbReference>
<comment type="caution">
    <text evidence="7">The sequence shown here is derived from an EMBL/GenBank/DDBJ whole genome shotgun (WGS) entry which is preliminary data.</text>
</comment>
<feature type="transmembrane region" description="Helical" evidence="6">
    <location>
        <begin position="343"/>
        <end position="360"/>
    </location>
</feature>
<feature type="transmembrane region" description="Helical" evidence="6">
    <location>
        <begin position="64"/>
        <end position="88"/>
    </location>
</feature>
<dbReference type="Pfam" id="PF02133">
    <property type="entry name" value="Transp_cyt_pur"/>
    <property type="match status" value="1"/>
</dbReference>
<accession>A0A432V7Q3</accession>
<dbReference type="AlphaFoldDB" id="A0A432V7Q3"/>
<dbReference type="Proteomes" id="UP000281647">
    <property type="component" value="Unassembled WGS sequence"/>
</dbReference>
<name>A0A432V7Q3_9HYPH</name>
<evidence type="ECO:0000256" key="3">
    <source>
        <dbReference type="ARBA" id="ARBA00022692"/>
    </source>
</evidence>
<feature type="transmembrane region" description="Helical" evidence="6">
    <location>
        <begin position="153"/>
        <end position="171"/>
    </location>
</feature>
<feature type="transmembrane region" description="Helical" evidence="6">
    <location>
        <begin position="178"/>
        <end position="196"/>
    </location>
</feature>
<evidence type="ECO:0000313" key="8">
    <source>
        <dbReference type="Proteomes" id="UP000281647"/>
    </source>
</evidence>
<keyword evidence="4 6" id="KW-1133">Transmembrane helix</keyword>
<proteinExistence type="inferred from homology"/>
<dbReference type="PANTHER" id="PTHR30618">
    <property type="entry name" value="NCS1 FAMILY PURINE/PYRIMIDINE TRANSPORTER"/>
    <property type="match status" value="1"/>
</dbReference>
<dbReference type="EMBL" id="RKST01000007">
    <property type="protein sequence ID" value="RUM98113.1"/>
    <property type="molecule type" value="Genomic_DNA"/>
</dbReference>
<evidence type="ECO:0000256" key="4">
    <source>
        <dbReference type="ARBA" id="ARBA00022989"/>
    </source>
</evidence>